<comment type="similarity">
    <text evidence="2">Belongs to the resistance-nodulation-cell division (RND) (TC 2.A.6) family. MmpL subfamily.</text>
</comment>
<comment type="subcellular location">
    <subcellularLocation>
        <location evidence="1">Cell membrane</location>
        <topology evidence="1">Multi-pass membrane protein</topology>
    </subcellularLocation>
</comment>
<evidence type="ECO:0000256" key="5">
    <source>
        <dbReference type="ARBA" id="ARBA00022989"/>
    </source>
</evidence>
<evidence type="ECO:0000256" key="7">
    <source>
        <dbReference type="SAM" id="Phobius"/>
    </source>
</evidence>
<evidence type="ECO:0000313" key="9">
    <source>
        <dbReference type="EMBL" id="GED97330.1"/>
    </source>
</evidence>
<evidence type="ECO:0000256" key="6">
    <source>
        <dbReference type="ARBA" id="ARBA00023136"/>
    </source>
</evidence>
<dbReference type="Gene3D" id="1.20.1640.10">
    <property type="entry name" value="Multidrug efflux transporter AcrB transmembrane domain"/>
    <property type="match status" value="2"/>
</dbReference>
<name>A0A7I9UX20_9ACTN</name>
<feature type="transmembrane region" description="Helical" evidence="7">
    <location>
        <begin position="521"/>
        <end position="538"/>
    </location>
</feature>
<evidence type="ECO:0000256" key="4">
    <source>
        <dbReference type="ARBA" id="ARBA00022692"/>
    </source>
</evidence>
<feature type="domain" description="SSD" evidence="8">
    <location>
        <begin position="221"/>
        <end position="338"/>
    </location>
</feature>
<dbReference type="InterPro" id="IPR000731">
    <property type="entry name" value="SSD"/>
</dbReference>
<organism evidence="9 10">
    <name type="scientific">Gordonia crocea</name>
    <dbReference type="NCBI Taxonomy" id="589162"/>
    <lineage>
        <taxon>Bacteria</taxon>
        <taxon>Bacillati</taxon>
        <taxon>Actinomycetota</taxon>
        <taxon>Actinomycetes</taxon>
        <taxon>Mycobacteriales</taxon>
        <taxon>Gordoniaceae</taxon>
        <taxon>Gordonia</taxon>
    </lineage>
</organism>
<dbReference type="EMBL" id="BJOU01000001">
    <property type="protein sequence ID" value="GED97330.1"/>
    <property type="molecule type" value="Genomic_DNA"/>
</dbReference>
<dbReference type="Pfam" id="PF03176">
    <property type="entry name" value="MMPL"/>
    <property type="match status" value="2"/>
</dbReference>
<feature type="transmembrane region" description="Helical" evidence="7">
    <location>
        <begin position="284"/>
        <end position="304"/>
    </location>
</feature>
<feature type="transmembrane region" description="Helical" evidence="7">
    <location>
        <begin position="178"/>
        <end position="199"/>
    </location>
</feature>
<feature type="transmembrane region" description="Helical" evidence="7">
    <location>
        <begin position="310"/>
        <end position="332"/>
    </location>
</feature>
<keyword evidence="4 7" id="KW-0812">Transmembrane</keyword>
<dbReference type="InterPro" id="IPR050545">
    <property type="entry name" value="Mycobact_MmpL"/>
</dbReference>
<dbReference type="InterPro" id="IPR004869">
    <property type="entry name" value="MMPL_dom"/>
</dbReference>
<keyword evidence="10" id="KW-1185">Reference proteome</keyword>
<keyword evidence="3" id="KW-1003">Cell membrane</keyword>
<evidence type="ECO:0000256" key="3">
    <source>
        <dbReference type="ARBA" id="ARBA00022475"/>
    </source>
</evidence>
<dbReference type="PROSITE" id="PS50156">
    <property type="entry name" value="SSD"/>
    <property type="match status" value="2"/>
</dbReference>
<feature type="domain" description="SSD" evidence="8">
    <location>
        <begin position="548"/>
        <end position="677"/>
    </location>
</feature>
<dbReference type="PANTHER" id="PTHR33406">
    <property type="entry name" value="MEMBRANE PROTEIN MJ1562-RELATED"/>
    <property type="match status" value="1"/>
</dbReference>
<feature type="transmembrane region" description="Helical" evidence="7">
    <location>
        <begin position="206"/>
        <end position="229"/>
    </location>
</feature>
<proteinExistence type="inferred from homology"/>
<evidence type="ECO:0000256" key="1">
    <source>
        <dbReference type="ARBA" id="ARBA00004651"/>
    </source>
</evidence>
<dbReference type="GO" id="GO:0005886">
    <property type="term" value="C:plasma membrane"/>
    <property type="evidence" value="ECO:0007669"/>
    <property type="project" value="UniProtKB-SubCell"/>
</dbReference>
<accession>A0A7I9UX20</accession>
<dbReference type="SUPFAM" id="SSF82866">
    <property type="entry name" value="Multidrug efflux transporter AcrB transmembrane domain"/>
    <property type="match status" value="2"/>
</dbReference>
<dbReference type="Proteomes" id="UP000444980">
    <property type="component" value="Unassembled WGS sequence"/>
</dbReference>
<dbReference type="OrthoDB" id="2365435at2"/>
<dbReference type="AlphaFoldDB" id="A0A7I9UX20"/>
<feature type="transmembrane region" description="Helical" evidence="7">
    <location>
        <begin position="241"/>
        <end position="263"/>
    </location>
</feature>
<keyword evidence="5 7" id="KW-1133">Transmembrane helix</keyword>
<feature type="transmembrane region" description="Helical" evidence="7">
    <location>
        <begin position="621"/>
        <end position="646"/>
    </location>
</feature>
<feature type="transmembrane region" description="Helical" evidence="7">
    <location>
        <begin position="374"/>
        <end position="394"/>
    </location>
</feature>
<evidence type="ECO:0000313" key="10">
    <source>
        <dbReference type="Proteomes" id="UP000444980"/>
    </source>
</evidence>
<evidence type="ECO:0000256" key="2">
    <source>
        <dbReference type="ARBA" id="ARBA00010157"/>
    </source>
</evidence>
<feature type="transmembrane region" description="Helical" evidence="7">
    <location>
        <begin position="652"/>
        <end position="678"/>
    </location>
</feature>
<dbReference type="PANTHER" id="PTHR33406:SF6">
    <property type="entry name" value="MEMBRANE PROTEIN YDGH-RELATED"/>
    <property type="match status" value="1"/>
</dbReference>
<reference evidence="10" key="1">
    <citation type="submission" date="2019-06" db="EMBL/GenBank/DDBJ databases">
        <title>Gordonia isolated from sludge of a wastewater treatment plant.</title>
        <authorList>
            <person name="Tamura T."/>
            <person name="Aoyama K."/>
            <person name="Kang Y."/>
            <person name="Saito S."/>
            <person name="Akiyama N."/>
            <person name="Yazawa K."/>
            <person name="Gonoi T."/>
            <person name="Mikami Y."/>
        </authorList>
    </citation>
    <scope>NUCLEOTIDE SEQUENCE [LARGE SCALE GENOMIC DNA]</scope>
    <source>
        <strain evidence="10">NBRC 107697</strain>
    </source>
</reference>
<gene>
    <name evidence="9" type="ORF">nbrc107697_13690</name>
</gene>
<evidence type="ECO:0000259" key="8">
    <source>
        <dbReference type="PROSITE" id="PS50156"/>
    </source>
</evidence>
<keyword evidence="6 7" id="KW-0472">Membrane</keyword>
<feature type="transmembrane region" description="Helical" evidence="7">
    <location>
        <begin position="578"/>
        <end position="600"/>
    </location>
</feature>
<protein>
    <submittedName>
        <fullName evidence="9">Membrane protein</fullName>
    </submittedName>
</protein>
<feature type="transmembrane region" description="Helical" evidence="7">
    <location>
        <begin position="545"/>
        <end position="566"/>
    </location>
</feature>
<comment type="caution">
    <text evidence="9">The sequence shown here is derived from an EMBL/GenBank/DDBJ whole genome shotgun (WGS) entry which is preliminary data.</text>
</comment>
<feature type="transmembrane region" description="Helical" evidence="7">
    <location>
        <begin position="18"/>
        <end position="35"/>
    </location>
</feature>
<sequence>MSAVASTIAERVTGKRSWWILLLMLVAVGALMSLAPKNSAAESAPDSLPPGAESARVAAMLEEFPSAGVAPAILVVTRADGAPLTRADIDAVGAAQRRMLAVDRGSVGPAGAAAPPVTVSDDGKAALATVFVDSTISGFTLNDTVKALRASAATDLPSGLISHVTGGPAFGADLANSFSGANVMLLLVTALVVAVLLIITYRSPILWLVPLIVVAIADRVATVAGGVLADWFGLTFDGSTSGITSVLVFGAGTNYALLLISRYREELRVHSDHREALREAWRRAAPAIVASNLTVVIALLLLLVSSLPSIRSLGALASCGIVIAAVFVLFVLPPALALCGRRLFWPVVPAVGDSDTTGQGFWHRIASGVAARPAVVLTAALIGMAVCASGMIGLRVGLTQTEQFRVSADSVDGYDAVSAHFSKGVADPTVVLARTPQAETVLRAVTGVGGVESARIAEAAPNGYTRINVVLDSAPASDRSFDTVRDLRSTVSQVAGADALVGGADAKELDTRQEARRSVDIVVPLILIVVALILMVLLRAVVAPLILVAVTALSALTAIGAGTWLSEHVFGFGALDTNVVLFSFLFLVALGVDYTYFLVLRAREETPALGTRAGMVRAVSVTGGVITSAGVVLAAVFVVLGILPLITLTQLGIIVALGIVIDTFLVRATVIPALFALVGPRMWWPSDLEPAPARQRAG</sequence>